<evidence type="ECO:0000313" key="2">
    <source>
        <dbReference type="EMBL" id="CNV27065.1"/>
    </source>
</evidence>
<organism evidence="2 3">
    <name type="scientific">Salmonella enterica subsp. enterica serovar Bovismorbificans</name>
    <dbReference type="NCBI Taxonomy" id="58097"/>
    <lineage>
        <taxon>Bacteria</taxon>
        <taxon>Pseudomonadati</taxon>
        <taxon>Pseudomonadota</taxon>
        <taxon>Gammaproteobacteria</taxon>
        <taxon>Enterobacterales</taxon>
        <taxon>Enterobacteriaceae</taxon>
        <taxon>Salmonella</taxon>
    </lineage>
</organism>
<proteinExistence type="predicted"/>
<feature type="region of interest" description="Disordered" evidence="1">
    <location>
        <begin position="166"/>
        <end position="185"/>
    </location>
</feature>
<sequence length="185" mass="21615">MVQLQRLTDLSDATGVQHHDFVGQRHRLDLIVGDVNHRAAQTFMQARNFNTHLHAQRGVQVRERFIQQKHTRLRHQRAANRYALTLPAGKRFWLTFQQMRQLQHFRHLVDALIHYLFFGARQLEAERHVFCNGEMGIERIRLEYHAHAALGRRDIIHTGFPDKQVATGDGFKPGDHTQQGRFTTA</sequence>
<feature type="compositionally biased region" description="Polar residues" evidence="1">
    <location>
        <begin position="176"/>
        <end position="185"/>
    </location>
</feature>
<accession>A0A655EM56</accession>
<dbReference type="EMBL" id="CQPA01000080">
    <property type="protein sequence ID" value="CNV27065.1"/>
    <property type="molecule type" value="Genomic_DNA"/>
</dbReference>
<evidence type="ECO:0000313" key="3">
    <source>
        <dbReference type="Proteomes" id="UP000041314"/>
    </source>
</evidence>
<dbReference type="Proteomes" id="UP000041314">
    <property type="component" value="Unassembled WGS sequence"/>
</dbReference>
<dbReference type="AntiFam" id="ANF00142">
    <property type="entry name" value="Shadow ORF (opposite yadG)"/>
</dbReference>
<name>A0A655EM56_SALET</name>
<dbReference type="AlphaFoldDB" id="A0A655EM56"/>
<reference evidence="2 3" key="1">
    <citation type="submission" date="2015-03" db="EMBL/GenBank/DDBJ databases">
        <authorList>
            <consortium name="Pathogen Informatics"/>
        </authorList>
    </citation>
    <scope>NUCLEOTIDE SEQUENCE [LARGE SCALE GENOMIC DNA]</scope>
    <source>
        <strain evidence="2 3">A1104</strain>
    </source>
</reference>
<dbReference type="AntiFam" id="ANF00095">
    <property type="entry name" value="Shadow ORF (opposite ABC transporters)"/>
</dbReference>
<protein>
    <submittedName>
        <fullName evidence="2">Uncharacterized protein</fullName>
    </submittedName>
</protein>
<gene>
    <name evidence="2" type="ORF">ERS008198_04856</name>
</gene>
<evidence type="ECO:0000256" key="1">
    <source>
        <dbReference type="SAM" id="MobiDB-lite"/>
    </source>
</evidence>